<gene>
    <name evidence="1" type="ORF">PHSY_002386</name>
</gene>
<organism evidence="1 2">
    <name type="scientific">Pseudozyma hubeiensis (strain SY62)</name>
    <name type="common">Yeast</name>
    <dbReference type="NCBI Taxonomy" id="1305764"/>
    <lineage>
        <taxon>Eukaryota</taxon>
        <taxon>Fungi</taxon>
        <taxon>Dikarya</taxon>
        <taxon>Basidiomycota</taxon>
        <taxon>Ustilaginomycotina</taxon>
        <taxon>Ustilaginomycetes</taxon>
        <taxon>Ustilaginales</taxon>
        <taxon>Ustilaginaceae</taxon>
        <taxon>Pseudozyma</taxon>
    </lineage>
</organism>
<reference evidence="2" key="1">
    <citation type="journal article" date="2013" name="Genome Announc.">
        <title>Draft genome sequence of the basidiomycetous yeast-like fungus Pseudozyma hubeiensis SY62, which produces an abundant amount of the biosurfactant mannosylerythritol lipids.</title>
        <authorList>
            <person name="Konishi M."/>
            <person name="Hatada Y."/>
            <person name="Horiuchi J."/>
        </authorList>
    </citation>
    <scope>NUCLEOTIDE SEQUENCE [LARGE SCALE GENOMIC DNA]</scope>
    <source>
        <strain evidence="2">SY62</strain>
    </source>
</reference>
<evidence type="ECO:0000313" key="2">
    <source>
        <dbReference type="Proteomes" id="UP000014071"/>
    </source>
</evidence>
<protein>
    <submittedName>
        <fullName evidence="1">Uncharacterized protein</fullName>
    </submittedName>
</protein>
<name>R9P0S1_PSEHS</name>
<dbReference type="AlphaFoldDB" id="R9P0S1"/>
<proteinExistence type="predicted"/>
<sequence>MANAAGIRFMFDASIRFLSKQALEPQFHAEVNTRSRGRTILGVDEGSRWQECRVSTPTTDQPIRTCGFQSLVERAGRDITLHATLGLAHLASTAPPPVFDVLVHDLTGVRISSAASPCSVLSDIRCDRRTCPRRLLVIKLLRHHHQHPPHRHCRRPRYSLDCEHEDVNRRIHSNLLHSKYTDFVHVSANRREIITRSLENNSRYLNQSRSLVSRPTTGL</sequence>
<evidence type="ECO:0000313" key="1">
    <source>
        <dbReference type="EMBL" id="GAC94813.1"/>
    </source>
</evidence>
<dbReference type="EMBL" id="DF238786">
    <property type="protein sequence ID" value="GAC94813.1"/>
    <property type="molecule type" value="Genomic_DNA"/>
</dbReference>
<dbReference type="HOGENOM" id="CLU_1262030_0_0_1"/>
<accession>R9P0S1</accession>
<dbReference type="GeneID" id="24107679"/>
<dbReference type="RefSeq" id="XP_012188400.1">
    <property type="nucleotide sequence ID" value="XM_012333010.1"/>
</dbReference>
<keyword evidence="2" id="KW-1185">Reference proteome</keyword>
<dbReference type="Proteomes" id="UP000014071">
    <property type="component" value="Unassembled WGS sequence"/>
</dbReference>